<reference evidence="1" key="2">
    <citation type="submission" date="2015-02" db="UniProtKB">
        <authorList>
            <consortium name="EnsemblMetazoa"/>
        </authorList>
    </citation>
    <scope>IDENTIFICATION</scope>
</reference>
<dbReference type="Proteomes" id="UP000014500">
    <property type="component" value="Unassembled WGS sequence"/>
</dbReference>
<dbReference type="EnsemblMetazoa" id="SMAR000276-RA">
    <property type="protein sequence ID" value="SMAR000276-PA"/>
    <property type="gene ID" value="SMAR000276"/>
</dbReference>
<dbReference type="HOGENOM" id="CLU_772369_0_0_1"/>
<proteinExistence type="predicted"/>
<dbReference type="EMBL" id="JH429903">
    <property type="status" value="NOT_ANNOTATED_CDS"/>
    <property type="molecule type" value="Genomic_DNA"/>
</dbReference>
<evidence type="ECO:0000313" key="2">
    <source>
        <dbReference type="Proteomes" id="UP000014500"/>
    </source>
</evidence>
<keyword evidence="2" id="KW-1185">Reference proteome</keyword>
<protein>
    <submittedName>
        <fullName evidence="1">Uncharacterized protein</fullName>
    </submittedName>
</protein>
<dbReference type="AlphaFoldDB" id="T1IHG1"/>
<name>T1IHG1_STRMM</name>
<reference evidence="2" key="1">
    <citation type="submission" date="2011-05" db="EMBL/GenBank/DDBJ databases">
        <authorList>
            <person name="Richards S.R."/>
            <person name="Qu J."/>
            <person name="Jiang H."/>
            <person name="Jhangiani S.N."/>
            <person name="Agravi P."/>
            <person name="Goodspeed R."/>
            <person name="Gross S."/>
            <person name="Mandapat C."/>
            <person name="Jackson L."/>
            <person name="Mathew T."/>
            <person name="Pu L."/>
            <person name="Thornton R."/>
            <person name="Saada N."/>
            <person name="Wilczek-Boney K.B."/>
            <person name="Lee S."/>
            <person name="Kovar C."/>
            <person name="Wu Y."/>
            <person name="Scherer S.E."/>
            <person name="Worley K.C."/>
            <person name="Muzny D.M."/>
            <person name="Gibbs R."/>
        </authorList>
    </citation>
    <scope>NUCLEOTIDE SEQUENCE</scope>
    <source>
        <strain evidence="2">Brora</strain>
    </source>
</reference>
<accession>T1IHG1</accession>
<sequence>MMSSNDIDKLEVMILFESKVHPNCLLSARKAFTPELKNINKLNFEKKRNSVNTWNSSWNPLTRPCKDAQTDDASPAYADTNMSAEQSNERLSNCTKKLDDKNLNEKFLLFINENITVSKKVMLKMMMLTFSITYQQVFQECHCGANVATRGAPSYQSTFFLPIPSILPVTRGRVSAYSARKLNKRGNYTAHSNPRDTSCVGSVGGGDDQDFVYWMLLQINFDQIQNFATRTLKFPNIRIPIFSLSAGSPDTETESGYPTSCSDNLRLGILGCEIFKRTTQNLSPFQQLLSEMVPFLRTKDMRGEPLSPKESPHCTILKPFCFIYLYVKGDNGKRICGGLHKANGVSIGFCGLLCNALTS</sequence>
<organism evidence="1 2">
    <name type="scientific">Strigamia maritima</name>
    <name type="common">European centipede</name>
    <name type="synonym">Geophilus maritimus</name>
    <dbReference type="NCBI Taxonomy" id="126957"/>
    <lineage>
        <taxon>Eukaryota</taxon>
        <taxon>Metazoa</taxon>
        <taxon>Ecdysozoa</taxon>
        <taxon>Arthropoda</taxon>
        <taxon>Myriapoda</taxon>
        <taxon>Chilopoda</taxon>
        <taxon>Pleurostigmophora</taxon>
        <taxon>Geophilomorpha</taxon>
        <taxon>Linotaeniidae</taxon>
        <taxon>Strigamia</taxon>
    </lineage>
</organism>
<evidence type="ECO:0000313" key="1">
    <source>
        <dbReference type="EnsemblMetazoa" id="SMAR000276-PA"/>
    </source>
</evidence>